<gene>
    <name evidence="6" type="ORF">SAMN05428983_3887</name>
</gene>
<dbReference type="GO" id="GO:0030975">
    <property type="term" value="F:thiamine binding"/>
    <property type="evidence" value="ECO:0007669"/>
    <property type="project" value="InterPro"/>
</dbReference>
<name>A0A7Z7BQE7_9HYPH</name>
<comment type="caution">
    <text evidence="6">The sequence shown here is derived from an EMBL/GenBank/DDBJ whole genome shotgun (WGS) entry which is preliminary data.</text>
</comment>
<dbReference type="Proteomes" id="UP000198917">
    <property type="component" value="Unassembled WGS sequence"/>
</dbReference>
<comment type="similarity">
    <text evidence="2">Belongs to the bacterial solute-binding protein 1 family.</text>
</comment>
<dbReference type="EMBL" id="FNEW01000004">
    <property type="protein sequence ID" value="SDK11215.1"/>
    <property type="molecule type" value="Genomic_DNA"/>
</dbReference>
<protein>
    <submittedName>
        <fullName evidence="6">Thiamine transport system substrate-binding protein</fullName>
    </submittedName>
</protein>
<proteinExistence type="inferred from homology"/>
<dbReference type="CDD" id="cd13545">
    <property type="entry name" value="PBP2_TbpA"/>
    <property type="match status" value="1"/>
</dbReference>
<dbReference type="Pfam" id="PF13343">
    <property type="entry name" value="SBP_bac_6"/>
    <property type="match status" value="1"/>
</dbReference>
<dbReference type="NCBIfam" id="TIGR01254">
    <property type="entry name" value="sfuA"/>
    <property type="match status" value="1"/>
</dbReference>
<evidence type="ECO:0000313" key="6">
    <source>
        <dbReference type="EMBL" id="SDK11215.1"/>
    </source>
</evidence>
<dbReference type="InterPro" id="IPR005967">
    <property type="entry name" value="ThiB"/>
</dbReference>
<organism evidence="6 7">
    <name type="scientific">Agrobacterium fabrum</name>
    <dbReference type="NCBI Taxonomy" id="1176649"/>
    <lineage>
        <taxon>Bacteria</taxon>
        <taxon>Pseudomonadati</taxon>
        <taxon>Pseudomonadota</taxon>
        <taxon>Alphaproteobacteria</taxon>
        <taxon>Hyphomicrobiales</taxon>
        <taxon>Rhizobiaceae</taxon>
        <taxon>Rhizobium/Agrobacterium group</taxon>
        <taxon>Agrobacterium</taxon>
        <taxon>Agrobacterium tumefaciens complex</taxon>
    </lineage>
</organism>
<dbReference type="NCBIfam" id="TIGR01276">
    <property type="entry name" value="thiB"/>
    <property type="match status" value="1"/>
</dbReference>
<sequence>MQKAERLANPKNLIRFIPAEGLDGLKASGYSFSFFEEIPVRRRLFLNSVIAASLFLPGLAAAQDKPELTVYTYESFVSEWGPGPKVKEAFEKVCGCTVNFVGVADGVALLNRLKLEGSGSKADVVVGLDTNLVAEAKQTGLFDASGIDALAAKVPGGYKDDVFVPYDYGHFAVIYDTQAVKNPPASLEELVEGDPAQKIAIQDPRTSTPGLGLLLWVKSVYGDKAPEAWAKLRKRILTVTPGWSESYGLFTKGEVPMVLSYTTSPAYHMVAEKSDRYQAAAFSEGHYIQIEVSGLLKNAPHKELAKQFLAFTLTSGFQDTIPENNWMMPVAATSAPLPEAFSKLVVPQKTFLMDPEEVAKNRKAWIDEWLSAMSMN</sequence>
<dbReference type="GO" id="GO:0015888">
    <property type="term" value="P:thiamine transport"/>
    <property type="evidence" value="ECO:0007669"/>
    <property type="project" value="InterPro"/>
</dbReference>
<dbReference type="AlphaFoldDB" id="A0A7Z7BQE7"/>
<dbReference type="PANTHER" id="PTHR30006">
    <property type="entry name" value="THIAMINE-BINDING PERIPLASMIC PROTEIN-RELATED"/>
    <property type="match status" value="1"/>
</dbReference>
<dbReference type="GO" id="GO:0030976">
    <property type="term" value="F:thiamine pyrophosphate binding"/>
    <property type="evidence" value="ECO:0007669"/>
    <property type="project" value="TreeGrafter"/>
</dbReference>
<accession>A0A7Z7BQE7</accession>
<dbReference type="PANTHER" id="PTHR30006:SF3">
    <property type="entry name" value="THIAMINE-BINDING PERIPLASMIC PROTEIN"/>
    <property type="match status" value="1"/>
</dbReference>
<evidence type="ECO:0000313" key="7">
    <source>
        <dbReference type="Proteomes" id="UP000198917"/>
    </source>
</evidence>
<evidence type="ECO:0000256" key="2">
    <source>
        <dbReference type="ARBA" id="ARBA00008520"/>
    </source>
</evidence>
<keyword evidence="3" id="KW-0813">Transport</keyword>
<dbReference type="InterPro" id="IPR005948">
    <property type="entry name" value="ThiB-like"/>
</dbReference>
<dbReference type="SUPFAM" id="SSF53850">
    <property type="entry name" value="Periplasmic binding protein-like II"/>
    <property type="match status" value="1"/>
</dbReference>
<evidence type="ECO:0000256" key="4">
    <source>
        <dbReference type="ARBA" id="ARBA00022729"/>
    </source>
</evidence>
<keyword evidence="5" id="KW-0574">Periplasm</keyword>
<evidence type="ECO:0000256" key="1">
    <source>
        <dbReference type="ARBA" id="ARBA00004418"/>
    </source>
</evidence>
<evidence type="ECO:0000256" key="3">
    <source>
        <dbReference type="ARBA" id="ARBA00022448"/>
    </source>
</evidence>
<dbReference type="Gene3D" id="3.40.190.10">
    <property type="entry name" value="Periplasmic binding protein-like II"/>
    <property type="match status" value="2"/>
</dbReference>
<evidence type="ECO:0000256" key="5">
    <source>
        <dbReference type="ARBA" id="ARBA00022764"/>
    </source>
</evidence>
<comment type="subcellular location">
    <subcellularLocation>
        <location evidence="1">Periplasm</location>
    </subcellularLocation>
</comment>
<keyword evidence="4" id="KW-0732">Signal</keyword>
<reference evidence="6 7" key="1">
    <citation type="submission" date="2016-10" db="EMBL/GenBank/DDBJ databases">
        <authorList>
            <person name="Varghese N."/>
            <person name="Submissions S."/>
        </authorList>
    </citation>
    <scope>NUCLEOTIDE SEQUENCE [LARGE SCALE GENOMIC DNA]</scope>
    <source>
        <strain evidence="6 7">PDC82</strain>
    </source>
</reference>
<dbReference type="GO" id="GO:0030288">
    <property type="term" value="C:outer membrane-bounded periplasmic space"/>
    <property type="evidence" value="ECO:0007669"/>
    <property type="project" value="InterPro"/>
</dbReference>